<dbReference type="GO" id="GO:0070403">
    <property type="term" value="F:NAD+ binding"/>
    <property type="evidence" value="ECO:0007669"/>
    <property type="project" value="InterPro"/>
</dbReference>
<keyword evidence="5" id="KW-1185">Reference proteome</keyword>
<sequence length="409" mass="44811">MLSDPSVVLVGLGVVGRAILQAHLDAGISVRVVDQDAASVDLALTRLRFDPDDWGLSERATIGSGLSSVTIRARRPSEEDAAGKLAPILIESVAERLAVKRDFFEMAESLLGDQWIFCTNTSTLRVTEIAKSLRQPQRVCGMHFFMPVGQRDAVEIVRADLTSEDALRCGCRHVRRLGKTPLVVRDSPGFIVNRMLSPYLNEAMVLLSQGATAEQIEVAAIEFGMPLSPLELTDLIGSRTMFDAGRVYWQAFPSRIDPSPILPAMIKAGRGGRFAGGGFYDYVDDLRSPTLSASAVEICSRYRRNVRRIEDREVLMRLSLAMWIESAILLADSVATSLDEIEAAMAGGLGFTRRGEWYRFFDEIGSQRISEFLATARSFSKSLVAPLGLVRSLDSRRPSEAAAARLANG</sequence>
<dbReference type="PROSITE" id="PS00067">
    <property type="entry name" value="3HCDH"/>
    <property type="match status" value="1"/>
</dbReference>
<evidence type="ECO:0000259" key="3">
    <source>
        <dbReference type="Pfam" id="PF02737"/>
    </source>
</evidence>
<dbReference type="EMBL" id="SJPV01000010">
    <property type="protein sequence ID" value="TWU33331.1"/>
    <property type="molecule type" value="Genomic_DNA"/>
</dbReference>
<dbReference type="SUPFAM" id="SSF48179">
    <property type="entry name" value="6-phosphogluconate dehydrogenase C-terminal domain-like"/>
    <property type="match status" value="1"/>
</dbReference>
<feature type="domain" description="3-hydroxyacyl-CoA dehydrogenase C-terminal" evidence="2">
    <location>
        <begin position="189"/>
        <end position="282"/>
    </location>
</feature>
<organism evidence="4 5">
    <name type="scientific">Novipirellula artificiosorum</name>
    <dbReference type="NCBI Taxonomy" id="2528016"/>
    <lineage>
        <taxon>Bacteria</taxon>
        <taxon>Pseudomonadati</taxon>
        <taxon>Planctomycetota</taxon>
        <taxon>Planctomycetia</taxon>
        <taxon>Pirellulales</taxon>
        <taxon>Pirellulaceae</taxon>
        <taxon>Novipirellula</taxon>
    </lineage>
</organism>
<dbReference type="Pfam" id="PF00725">
    <property type="entry name" value="3HCDH"/>
    <property type="match status" value="1"/>
</dbReference>
<evidence type="ECO:0000256" key="1">
    <source>
        <dbReference type="ARBA" id="ARBA00023002"/>
    </source>
</evidence>
<dbReference type="InterPro" id="IPR006176">
    <property type="entry name" value="3-OHacyl-CoA_DH_NAD-bd"/>
</dbReference>
<dbReference type="InterPro" id="IPR008927">
    <property type="entry name" value="6-PGluconate_DH-like_C_sf"/>
</dbReference>
<dbReference type="RefSeq" id="WP_231615898.1">
    <property type="nucleotide sequence ID" value="NZ_SJPV01000010.1"/>
</dbReference>
<evidence type="ECO:0000313" key="5">
    <source>
        <dbReference type="Proteomes" id="UP000319143"/>
    </source>
</evidence>
<dbReference type="Proteomes" id="UP000319143">
    <property type="component" value="Unassembled WGS sequence"/>
</dbReference>
<name>A0A5C6DC93_9BACT</name>
<gene>
    <name evidence="4" type="primary">fadB</name>
    <name evidence="4" type="ORF">Poly41_50850</name>
</gene>
<feature type="domain" description="3-hydroxyacyl-CoA dehydrogenase NAD binding" evidence="3">
    <location>
        <begin position="7"/>
        <end position="186"/>
    </location>
</feature>
<dbReference type="GO" id="GO:0006635">
    <property type="term" value="P:fatty acid beta-oxidation"/>
    <property type="evidence" value="ECO:0007669"/>
    <property type="project" value="TreeGrafter"/>
</dbReference>
<accession>A0A5C6DC93</accession>
<keyword evidence="1" id="KW-0560">Oxidoreductase</keyword>
<protein>
    <submittedName>
        <fullName evidence="4">Fatty acid oxidation complex subunit alpha</fullName>
    </submittedName>
</protein>
<dbReference type="PANTHER" id="PTHR48075:SF5">
    <property type="entry name" value="3-HYDROXYBUTYRYL-COA DEHYDROGENASE"/>
    <property type="match status" value="1"/>
</dbReference>
<dbReference type="PANTHER" id="PTHR48075">
    <property type="entry name" value="3-HYDROXYACYL-COA DEHYDROGENASE FAMILY PROTEIN"/>
    <property type="match status" value="1"/>
</dbReference>
<reference evidence="4 5" key="1">
    <citation type="submission" date="2019-02" db="EMBL/GenBank/DDBJ databases">
        <title>Deep-cultivation of Planctomycetes and their phenomic and genomic characterization uncovers novel biology.</title>
        <authorList>
            <person name="Wiegand S."/>
            <person name="Jogler M."/>
            <person name="Boedeker C."/>
            <person name="Pinto D."/>
            <person name="Vollmers J."/>
            <person name="Rivas-Marin E."/>
            <person name="Kohn T."/>
            <person name="Peeters S.H."/>
            <person name="Heuer A."/>
            <person name="Rast P."/>
            <person name="Oberbeckmann S."/>
            <person name="Bunk B."/>
            <person name="Jeske O."/>
            <person name="Meyerdierks A."/>
            <person name="Storesund J.E."/>
            <person name="Kallscheuer N."/>
            <person name="Luecker S."/>
            <person name="Lage O.M."/>
            <person name="Pohl T."/>
            <person name="Merkel B.J."/>
            <person name="Hornburger P."/>
            <person name="Mueller R.-W."/>
            <person name="Bruemmer F."/>
            <person name="Labrenz M."/>
            <person name="Spormann A.M."/>
            <person name="Op Den Camp H."/>
            <person name="Overmann J."/>
            <person name="Amann R."/>
            <person name="Jetten M.S.M."/>
            <person name="Mascher T."/>
            <person name="Medema M.H."/>
            <person name="Devos D.P."/>
            <person name="Kaster A.-K."/>
            <person name="Ovreas L."/>
            <person name="Rohde M."/>
            <person name="Galperin M.Y."/>
            <person name="Jogler C."/>
        </authorList>
    </citation>
    <scope>NUCLEOTIDE SEQUENCE [LARGE SCALE GENOMIC DNA]</scope>
    <source>
        <strain evidence="4 5">Poly41</strain>
    </source>
</reference>
<dbReference type="Gene3D" id="3.40.50.720">
    <property type="entry name" value="NAD(P)-binding Rossmann-like Domain"/>
    <property type="match status" value="1"/>
</dbReference>
<dbReference type="SUPFAM" id="SSF51735">
    <property type="entry name" value="NAD(P)-binding Rossmann-fold domains"/>
    <property type="match status" value="1"/>
</dbReference>
<dbReference type="InterPro" id="IPR006180">
    <property type="entry name" value="3-OHacyl-CoA_DH_CS"/>
</dbReference>
<comment type="caution">
    <text evidence="4">The sequence shown here is derived from an EMBL/GenBank/DDBJ whole genome shotgun (WGS) entry which is preliminary data.</text>
</comment>
<proteinExistence type="predicted"/>
<dbReference type="AlphaFoldDB" id="A0A5C6DC93"/>
<dbReference type="InterPro" id="IPR006108">
    <property type="entry name" value="3HC_DH_C"/>
</dbReference>
<dbReference type="GO" id="GO:0008691">
    <property type="term" value="F:3-hydroxybutyryl-CoA dehydrogenase activity"/>
    <property type="evidence" value="ECO:0007669"/>
    <property type="project" value="TreeGrafter"/>
</dbReference>
<dbReference type="Pfam" id="PF02737">
    <property type="entry name" value="3HCDH_N"/>
    <property type="match status" value="1"/>
</dbReference>
<evidence type="ECO:0000259" key="2">
    <source>
        <dbReference type="Pfam" id="PF00725"/>
    </source>
</evidence>
<dbReference type="Gene3D" id="1.10.1040.50">
    <property type="match status" value="1"/>
</dbReference>
<evidence type="ECO:0000313" key="4">
    <source>
        <dbReference type="EMBL" id="TWU33331.1"/>
    </source>
</evidence>
<dbReference type="InterPro" id="IPR036291">
    <property type="entry name" value="NAD(P)-bd_dom_sf"/>
</dbReference>